<dbReference type="InterPro" id="IPR027417">
    <property type="entry name" value="P-loop_NTPase"/>
</dbReference>
<name>A0A498KZS3_9EURY</name>
<sequence length="288" mass="31635">MTDAEHPNHGSASVYAETWQAGVVLTTFTQLFESVAGPGNTQSMKLPALDESIIVVDESQAVPHDWWNLVSRLTEYLMREYDATVIQMTATQPRFLEREQDLPSPISLTETYEDCIALPNSNPRVEFQIHDSLSEHLPAGGGEPLPIEQAATELQAATPRGSTSLAVVNTIESAASLTEELTAAQTPGEPIQLASELYQFQQRTSARDGDDLDTQAARYLQYLDDHATADGDTLFATLTTRIRFRDRELLLAALKQVLDQDQSTPFDDSATMAVSTQLIEAGVNMSFD</sequence>
<gene>
    <name evidence="1" type="ORF">EAF64_13575</name>
</gene>
<organism evidence="1 2">
    <name type="scientific">Halorientalis pallida</name>
    <dbReference type="NCBI Taxonomy" id="2479928"/>
    <lineage>
        <taxon>Archaea</taxon>
        <taxon>Methanobacteriati</taxon>
        <taxon>Methanobacteriota</taxon>
        <taxon>Stenosarchaea group</taxon>
        <taxon>Halobacteria</taxon>
        <taxon>Halobacteriales</taxon>
        <taxon>Haloarculaceae</taxon>
        <taxon>Halorientalis</taxon>
    </lineage>
</organism>
<proteinExistence type="predicted"/>
<evidence type="ECO:0000313" key="2">
    <source>
        <dbReference type="Proteomes" id="UP000289691"/>
    </source>
</evidence>
<comment type="caution">
    <text evidence="1">The sequence shown here is derived from an EMBL/GenBank/DDBJ whole genome shotgun (WGS) entry which is preliminary data.</text>
</comment>
<dbReference type="AlphaFoldDB" id="A0A498KZS3"/>
<dbReference type="RefSeq" id="WP_129069533.1">
    <property type="nucleotide sequence ID" value="NZ_RDFA01000004.1"/>
</dbReference>
<dbReference type="Proteomes" id="UP000289691">
    <property type="component" value="Unassembled WGS sequence"/>
</dbReference>
<keyword evidence="2" id="KW-1185">Reference proteome</keyword>
<dbReference type="EMBL" id="RDFA01000004">
    <property type="protein sequence ID" value="RXK48696.1"/>
    <property type="molecule type" value="Genomic_DNA"/>
</dbReference>
<evidence type="ECO:0000313" key="1">
    <source>
        <dbReference type="EMBL" id="RXK48696.1"/>
    </source>
</evidence>
<dbReference type="OrthoDB" id="43851at2157"/>
<dbReference type="SUPFAM" id="SSF52540">
    <property type="entry name" value="P-loop containing nucleoside triphosphate hydrolases"/>
    <property type="match status" value="1"/>
</dbReference>
<protein>
    <submittedName>
        <fullName evidence="1">Uncharacterized protein</fullName>
    </submittedName>
</protein>
<accession>A0A498KZS3</accession>
<reference evidence="1 2" key="1">
    <citation type="submission" date="2019-01" db="EMBL/GenBank/DDBJ databases">
        <title>Halorientalis sp. F13-25 a new haloarchaeum isolated from hypersaline water.</title>
        <authorList>
            <person name="Ana D.-V."/>
            <person name="Cristina S.-P."/>
            <person name="Antonio V."/>
        </authorList>
    </citation>
    <scope>NUCLEOTIDE SEQUENCE [LARGE SCALE GENOMIC DNA]</scope>
    <source>
        <strain evidence="1 2">F13-25</strain>
    </source>
</reference>